<accession>A0A9W7SXA4</accession>
<proteinExistence type="predicted"/>
<dbReference type="EMBL" id="RIBY02000624">
    <property type="protein sequence ID" value="KAH9839625.1"/>
    <property type="molecule type" value="Genomic_DNA"/>
</dbReference>
<evidence type="ECO:0000313" key="2">
    <source>
        <dbReference type="Proteomes" id="UP001138500"/>
    </source>
</evidence>
<dbReference type="AlphaFoldDB" id="A0A9W7SXA4"/>
<sequence>MSVRFMMMAVSMPSTTVTPQPYQSLMPAAVKGRSSSMPSAYLLHAFQEYVYASLTAAALVALPPVPAGKSYWIFLHAGRVASPVEDGLDDMEVPLGYG</sequence>
<evidence type="ECO:0000313" key="1">
    <source>
        <dbReference type="EMBL" id="KAH9839625.1"/>
    </source>
</evidence>
<dbReference type="Proteomes" id="UP001138500">
    <property type="component" value="Unassembled WGS sequence"/>
</dbReference>
<keyword evidence="2" id="KW-1185">Reference proteome</keyword>
<reference evidence="1 2" key="1">
    <citation type="journal article" date="2018" name="IMA Fungus">
        <title>IMA Genome-F 10: Nine draft genome sequences of Claviceps purpurea s.lat., including C. arundinis, C. humidiphila, and C. cf. spartinae, pseudomolecules for the pitch canker pathogen Fusarium circinatum, draft genome of Davidsoniella eucalypti, Grosmannia galeiformis, Quambalaria eucalypti, and Teratosphaeria destructans.</title>
        <authorList>
            <person name="Wingfield B.D."/>
            <person name="Liu M."/>
            <person name="Nguyen H.D."/>
            <person name="Lane F.A."/>
            <person name="Morgan S.W."/>
            <person name="De Vos L."/>
            <person name="Wilken P.M."/>
            <person name="Duong T.A."/>
            <person name="Aylward J."/>
            <person name="Coetzee M.P."/>
            <person name="Dadej K."/>
            <person name="De Beer Z.W."/>
            <person name="Findlay W."/>
            <person name="Havenga M."/>
            <person name="Kolarik M."/>
            <person name="Menzies J.G."/>
            <person name="Naidoo K."/>
            <person name="Pochopski O."/>
            <person name="Shoukouhi P."/>
            <person name="Santana Q.C."/>
            <person name="Seifert K.A."/>
            <person name="Soal N."/>
            <person name="Steenkamp E.T."/>
            <person name="Tatham C.T."/>
            <person name="van der Nest M.A."/>
            <person name="Wingfield M.J."/>
        </authorList>
    </citation>
    <scope>NUCLEOTIDE SEQUENCE [LARGE SCALE GENOMIC DNA]</scope>
    <source>
        <strain evidence="1">CMW44962</strain>
    </source>
</reference>
<organism evidence="1 2">
    <name type="scientific">Teratosphaeria destructans</name>
    <dbReference type="NCBI Taxonomy" id="418781"/>
    <lineage>
        <taxon>Eukaryota</taxon>
        <taxon>Fungi</taxon>
        <taxon>Dikarya</taxon>
        <taxon>Ascomycota</taxon>
        <taxon>Pezizomycotina</taxon>
        <taxon>Dothideomycetes</taxon>
        <taxon>Dothideomycetidae</taxon>
        <taxon>Mycosphaerellales</taxon>
        <taxon>Teratosphaeriaceae</taxon>
        <taxon>Teratosphaeria</taxon>
    </lineage>
</organism>
<comment type="caution">
    <text evidence="1">The sequence shown here is derived from an EMBL/GenBank/DDBJ whole genome shotgun (WGS) entry which is preliminary data.</text>
</comment>
<reference evidence="1 2" key="2">
    <citation type="journal article" date="2021" name="Curr. Genet.">
        <title>Genetic response to nitrogen starvation in the aggressive Eucalyptus foliar pathogen Teratosphaeria destructans.</title>
        <authorList>
            <person name="Havenga M."/>
            <person name="Wingfield B.D."/>
            <person name="Wingfield M.J."/>
            <person name="Dreyer L.L."/>
            <person name="Roets F."/>
            <person name="Aylward J."/>
        </authorList>
    </citation>
    <scope>NUCLEOTIDE SEQUENCE [LARGE SCALE GENOMIC DNA]</scope>
    <source>
        <strain evidence="1">CMW44962</strain>
    </source>
</reference>
<protein>
    <submittedName>
        <fullName evidence="1">Uncharacterized protein</fullName>
    </submittedName>
</protein>
<name>A0A9W7SXA4_9PEZI</name>
<gene>
    <name evidence="1" type="ORF">Tdes44962_MAKER08080</name>
</gene>